<dbReference type="Gene3D" id="1.20.1020.10">
    <property type="entry name" value="TAZ domain"/>
    <property type="match status" value="1"/>
</dbReference>
<evidence type="ECO:0000256" key="4">
    <source>
        <dbReference type="ARBA" id="ARBA00022723"/>
    </source>
</evidence>
<dbReference type="SMART" id="SM00551">
    <property type="entry name" value="ZnF_TAZ"/>
    <property type="match status" value="1"/>
</dbReference>
<dbReference type="InterPro" id="IPR000197">
    <property type="entry name" value="Znf_TAZ"/>
</dbReference>
<dbReference type="InterPro" id="IPR043145">
    <property type="entry name" value="Znf_ZZ_sf"/>
</dbReference>
<dbReference type="SMART" id="SM00297">
    <property type="entry name" value="BROMO"/>
    <property type="match status" value="1"/>
</dbReference>
<dbReference type="SMART" id="SM01250">
    <property type="entry name" value="KAT11"/>
    <property type="match status" value="1"/>
</dbReference>
<sequence>MNEILTCLNSSLQSTHIEHEQQSVEEPPLKPVKVDSASERLSKSPVKFTQEELRLKLEDVIHKMLATEVSYPFRQPVDPVALNILDYPLIITHPMDISTIHKKLLSAEYDNPFDFVDDMWLMFNNAWTYNKKTTKIYKMCLEYVAHKLSITELSNKLEQRVNDFLRMKCVSTGRVTIRMLNASNKVCKVKPKLKKYYPNQVPDDYPYQAKAIFAFQEIDSVDVVFFAMHVQEYDRRCQAPNTKRIYISYLDSVNYFRPRQYQTDICQEILIGYLDYARQMDYLYVHICVRPPNEDDNFIFYYHPLGERVPKPKSLRQWYQRMLDRAISEHIDIMKDCMDNQTESVFDIPYFDDDFWTDAIEESIEKLEQEEERRGKGMGVKMVMQKRLLDDPIEPDDLTNTANECISAKTNKRKNLEKTASARKIAKIEILNRSDLLSKIFIKMKKHKEVFFVIHLRCALAVYPTTKNSDVLIHCKLMDTRDTFLNFAREKQWEFSSLRRAKFSTMVLLHELHSSTSVKYTYICAHCSQQCDDQYRSEMYNFDLCEKCYSQVKHEHEMARIVHPSLINVKNDENNVNNSSPKSLICPTVQRQQSMQHYIETLLHAANCQNFSCSYCGCLLFKRVIRHTKECNEKKRQCNICKQALLLFYYHAKICEEQNCQVPFCEKVKIKIRKQRLAHDQIR</sequence>
<dbReference type="GO" id="GO:0004402">
    <property type="term" value="F:histone acetyltransferase activity"/>
    <property type="evidence" value="ECO:0007669"/>
    <property type="project" value="InterPro"/>
</dbReference>
<dbReference type="Pfam" id="PF00439">
    <property type="entry name" value="Bromodomain"/>
    <property type="match status" value="1"/>
</dbReference>
<dbReference type="GO" id="GO:0005667">
    <property type="term" value="C:transcription regulator complex"/>
    <property type="evidence" value="ECO:0007669"/>
    <property type="project" value="TreeGrafter"/>
</dbReference>
<evidence type="ECO:0000259" key="16">
    <source>
        <dbReference type="PROSITE" id="PS50014"/>
    </source>
</evidence>
<evidence type="ECO:0000313" key="20">
    <source>
        <dbReference type="EMBL" id="CAF3796405.1"/>
    </source>
</evidence>
<feature type="domain" description="CBP/p300-type HAT" evidence="18">
    <location>
        <begin position="142"/>
        <end position="517"/>
    </location>
</feature>
<dbReference type="GO" id="GO:0005634">
    <property type="term" value="C:nucleus"/>
    <property type="evidence" value="ECO:0007669"/>
    <property type="project" value="UniProtKB-SubCell"/>
</dbReference>
<evidence type="ECO:0000313" key="21">
    <source>
        <dbReference type="Proteomes" id="UP000677228"/>
    </source>
</evidence>
<keyword evidence="10" id="KW-0010">Activator</keyword>
<comment type="catalytic activity">
    <reaction evidence="13">
        <text>L-lysyl-[protein] + acetyl-CoA = N(6)-acetyl-L-lysyl-[protein] + CoA + H(+)</text>
        <dbReference type="Rhea" id="RHEA:45948"/>
        <dbReference type="Rhea" id="RHEA-COMP:9752"/>
        <dbReference type="Rhea" id="RHEA-COMP:10731"/>
        <dbReference type="ChEBI" id="CHEBI:15378"/>
        <dbReference type="ChEBI" id="CHEBI:29969"/>
        <dbReference type="ChEBI" id="CHEBI:57287"/>
        <dbReference type="ChEBI" id="CHEBI:57288"/>
        <dbReference type="ChEBI" id="CHEBI:61930"/>
        <dbReference type="EC" id="2.3.1.48"/>
    </reaction>
</comment>
<comment type="subcellular location">
    <subcellularLocation>
        <location evidence="1">Nucleus</location>
    </subcellularLocation>
</comment>
<dbReference type="SUPFAM" id="SSF57850">
    <property type="entry name" value="RING/U-box"/>
    <property type="match status" value="1"/>
</dbReference>
<dbReference type="InterPro" id="IPR036427">
    <property type="entry name" value="Bromodomain-like_sf"/>
</dbReference>
<dbReference type="PROSITE" id="PS51727">
    <property type="entry name" value="CBP_P300_HAT"/>
    <property type="match status" value="1"/>
</dbReference>
<keyword evidence="7" id="KW-0156">Chromatin regulator</keyword>
<dbReference type="Pfam" id="PF08214">
    <property type="entry name" value="HAT_KAT11"/>
    <property type="match status" value="2"/>
</dbReference>
<evidence type="ECO:0000256" key="12">
    <source>
        <dbReference type="ARBA" id="ARBA00023242"/>
    </source>
</evidence>
<evidence type="ECO:0000256" key="1">
    <source>
        <dbReference type="ARBA" id="ARBA00004123"/>
    </source>
</evidence>
<evidence type="ECO:0000256" key="15">
    <source>
        <dbReference type="PROSITE-ProRule" id="PRU00203"/>
    </source>
</evidence>
<evidence type="ECO:0000256" key="11">
    <source>
        <dbReference type="ARBA" id="ARBA00023163"/>
    </source>
</evidence>
<keyword evidence="5 15" id="KW-0863">Zinc-finger</keyword>
<dbReference type="EC" id="2.3.1.48" evidence="2"/>
<dbReference type="SUPFAM" id="SSF47370">
    <property type="entry name" value="Bromodomain"/>
    <property type="match status" value="1"/>
</dbReference>
<proteinExistence type="predicted"/>
<feature type="domain" description="TAZ-type" evidence="17">
    <location>
        <begin position="588"/>
        <end position="668"/>
    </location>
</feature>
<dbReference type="PANTHER" id="PTHR13808:SF1">
    <property type="entry name" value="HISTONE ACETYLTRANSFERASE"/>
    <property type="match status" value="1"/>
</dbReference>
<reference evidence="19" key="1">
    <citation type="submission" date="2021-02" db="EMBL/GenBank/DDBJ databases">
        <authorList>
            <person name="Nowell W R."/>
        </authorList>
    </citation>
    <scope>NUCLEOTIDE SEQUENCE</scope>
</reference>
<organism evidence="19 21">
    <name type="scientific">Didymodactylos carnosus</name>
    <dbReference type="NCBI Taxonomy" id="1234261"/>
    <lineage>
        <taxon>Eukaryota</taxon>
        <taxon>Metazoa</taxon>
        <taxon>Spiralia</taxon>
        <taxon>Gnathifera</taxon>
        <taxon>Rotifera</taxon>
        <taxon>Eurotatoria</taxon>
        <taxon>Bdelloidea</taxon>
        <taxon>Philodinida</taxon>
        <taxon>Philodinidae</taxon>
        <taxon>Didymodactylos</taxon>
    </lineage>
</organism>
<evidence type="ECO:0000256" key="10">
    <source>
        <dbReference type="ARBA" id="ARBA00023159"/>
    </source>
</evidence>
<dbReference type="GO" id="GO:0008270">
    <property type="term" value="F:zinc ion binding"/>
    <property type="evidence" value="ECO:0007669"/>
    <property type="project" value="UniProtKB-KW"/>
</dbReference>
<dbReference type="GO" id="GO:0031490">
    <property type="term" value="F:chromatin DNA binding"/>
    <property type="evidence" value="ECO:0007669"/>
    <property type="project" value="TreeGrafter"/>
</dbReference>
<dbReference type="InterPro" id="IPR001487">
    <property type="entry name" value="Bromodomain"/>
</dbReference>
<evidence type="ECO:0000256" key="2">
    <source>
        <dbReference type="ARBA" id="ARBA00013184"/>
    </source>
</evidence>
<dbReference type="AlphaFoldDB" id="A0A8S2DXW9"/>
<dbReference type="Gene3D" id="3.30.60.90">
    <property type="match status" value="1"/>
</dbReference>
<feature type="zinc finger region" description="TAZ-type" evidence="15">
    <location>
        <begin position="588"/>
        <end position="668"/>
    </location>
</feature>
<evidence type="ECO:0000256" key="13">
    <source>
        <dbReference type="ARBA" id="ARBA00048017"/>
    </source>
</evidence>
<evidence type="ECO:0000313" key="19">
    <source>
        <dbReference type="EMBL" id="CAF1028024.1"/>
    </source>
</evidence>
<evidence type="ECO:0000256" key="3">
    <source>
        <dbReference type="ARBA" id="ARBA00022679"/>
    </source>
</evidence>
<dbReference type="SUPFAM" id="SSF57933">
    <property type="entry name" value="TAZ domain"/>
    <property type="match status" value="1"/>
</dbReference>
<accession>A0A8S2DXW9</accession>
<keyword evidence="12" id="KW-0539">Nucleus</keyword>
<dbReference type="GO" id="GO:0003713">
    <property type="term" value="F:transcription coactivator activity"/>
    <property type="evidence" value="ECO:0007669"/>
    <property type="project" value="TreeGrafter"/>
</dbReference>
<evidence type="ECO:0000256" key="5">
    <source>
        <dbReference type="ARBA" id="ARBA00022771"/>
    </source>
</evidence>
<evidence type="ECO:0000256" key="9">
    <source>
        <dbReference type="ARBA" id="ARBA00023117"/>
    </source>
</evidence>
<keyword evidence="4 15" id="KW-0479">Metal-binding</keyword>
<dbReference type="PROSITE" id="PS50014">
    <property type="entry name" value="BROMODOMAIN_2"/>
    <property type="match status" value="1"/>
</dbReference>
<dbReference type="Pfam" id="PF02135">
    <property type="entry name" value="zf-TAZ"/>
    <property type="match status" value="1"/>
</dbReference>
<evidence type="ECO:0000259" key="18">
    <source>
        <dbReference type="PROSITE" id="PS51727"/>
    </source>
</evidence>
<dbReference type="Proteomes" id="UP000677228">
    <property type="component" value="Unassembled WGS sequence"/>
</dbReference>
<dbReference type="PANTHER" id="PTHR13808">
    <property type="entry name" value="CBP/P300-RELATED"/>
    <property type="match status" value="1"/>
</dbReference>
<evidence type="ECO:0000259" key="17">
    <source>
        <dbReference type="PROSITE" id="PS50134"/>
    </source>
</evidence>
<evidence type="ECO:0000256" key="7">
    <source>
        <dbReference type="ARBA" id="ARBA00022853"/>
    </source>
</evidence>
<dbReference type="GO" id="GO:0045944">
    <property type="term" value="P:positive regulation of transcription by RNA polymerase II"/>
    <property type="evidence" value="ECO:0007669"/>
    <property type="project" value="TreeGrafter"/>
</dbReference>
<evidence type="ECO:0000256" key="8">
    <source>
        <dbReference type="ARBA" id="ARBA00023015"/>
    </source>
</evidence>
<dbReference type="PRINTS" id="PR00503">
    <property type="entry name" value="BROMODOMAIN"/>
</dbReference>
<dbReference type="PROSITE" id="PS50134">
    <property type="entry name" value="ZF_TAZ"/>
    <property type="match status" value="1"/>
</dbReference>
<gene>
    <name evidence="19" type="ORF">OVA965_LOCUS15843</name>
    <name evidence="20" type="ORF">TMI583_LOCUS15852</name>
</gene>
<keyword evidence="6 15" id="KW-0862">Zinc</keyword>
<keyword evidence="8" id="KW-0805">Transcription regulation</keyword>
<dbReference type="InterPro" id="IPR031162">
    <property type="entry name" value="CBP_P300_HAT"/>
</dbReference>
<dbReference type="Gene3D" id="1.20.920.10">
    <property type="entry name" value="Bromodomain-like"/>
    <property type="match status" value="1"/>
</dbReference>
<dbReference type="InterPro" id="IPR035898">
    <property type="entry name" value="TAZ_dom_sf"/>
</dbReference>
<keyword evidence="9 14" id="KW-0103">Bromodomain</keyword>
<keyword evidence="11" id="KW-0804">Transcription</keyword>
<name>A0A8S2DXW9_9BILA</name>
<dbReference type="InterPro" id="IPR013178">
    <property type="entry name" value="Histone_AcTrfase_Rtt109/CBP"/>
</dbReference>
<protein>
    <recommendedName>
        <fullName evidence="2">histone acetyltransferase</fullName>
        <ecNumber evidence="2">2.3.1.48</ecNumber>
    </recommendedName>
</protein>
<dbReference type="EMBL" id="CAJNOK010007220">
    <property type="protein sequence ID" value="CAF1028024.1"/>
    <property type="molecule type" value="Genomic_DNA"/>
</dbReference>
<comment type="caution">
    <text evidence="19">The sequence shown here is derived from an EMBL/GenBank/DDBJ whole genome shotgun (WGS) entry which is preliminary data.</text>
</comment>
<keyword evidence="3" id="KW-0808">Transferase</keyword>
<evidence type="ECO:0000256" key="6">
    <source>
        <dbReference type="ARBA" id="ARBA00022833"/>
    </source>
</evidence>
<feature type="domain" description="Bromo" evidence="16">
    <location>
        <begin position="65"/>
        <end position="137"/>
    </location>
</feature>
<dbReference type="EMBL" id="CAJOBA010007231">
    <property type="protein sequence ID" value="CAF3796405.1"/>
    <property type="molecule type" value="Genomic_DNA"/>
</dbReference>
<dbReference type="GO" id="GO:0000123">
    <property type="term" value="C:histone acetyltransferase complex"/>
    <property type="evidence" value="ECO:0007669"/>
    <property type="project" value="TreeGrafter"/>
</dbReference>
<evidence type="ECO:0000256" key="14">
    <source>
        <dbReference type="PROSITE-ProRule" id="PRU00035"/>
    </source>
</evidence>
<dbReference type="Proteomes" id="UP000682733">
    <property type="component" value="Unassembled WGS sequence"/>
</dbReference>